<proteinExistence type="predicted"/>
<evidence type="ECO:0000313" key="4">
    <source>
        <dbReference type="EMBL" id="RQH00035.1"/>
    </source>
</evidence>
<accession>A0A3N6MGC1</accession>
<protein>
    <recommendedName>
        <fullName evidence="3">DUF8119 domain-containing protein</fullName>
    </recommendedName>
</protein>
<feature type="transmembrane region" description="Helical" evidence="2">
    <location>
        <begin position="57"/>
        <end position="77"/>
    </location>
</feature>
<evidence type="ECO:0000256" key="2">
    <source>
        <dbReference type="SAM" id="Phobius"/>
    </source>
</evidence>
<dbReference type="Pfam" id="PF26436">
    <property type="entry name" value="DUF8119"/>
    <property type="match status" value="1"/>
</dbReference>
<gene>
    <name evidence="4" type="ORF">EA472_12545</name>
</gene>
<reference evidence="4 5" key="1">
    <citation type="submission" date="2018-10" db="EMBL/GenBank/DDBJ databases">
        <title>Natrarchaeobius chitinivorans gen. nov., sp. nov., and Natrarchaeobius haloalkaliphilus sp. nov., alkaliphilic, chitin-utilizing haloarchaea from hypersaline alkaline lakes.</title>
        <authorList>
            <person name="Sorokin D.Y."/>
            <person name="Elcheninov A.G."/>
            <person name="Kostrikina N.A."/>
            <person name="Bale N.J."/>
            <person name="Sinninghe Damste J.S."/>
            <person name="Khijniak T.V."/>
            <person name="Kublanov I.V."/>
            <person name="Toshchakov S.V."/>
        </authorList>
    </citation>
    <scope>NUCLEOTIDE SEQUENCE [LARGE SCALE GENOMIC DNA]</scope>
    <source>
        <strain evidence="4 5">AArcht7</strain>
    </source>
</reference>
<dbReference type="Proteomes" id="UP000281431">
    <property type="component" value="Unassembled WGS sequence"/>
</dbReference>
<evidence type="ECO:0000313" key="5">
    <source>
        <dbReference type="Proteomes" id="UP000281431"/>
    </source>
</evidence>
<keyword evidence="2" id="KW-0812">Transmembrane</keyword>
<keyword evidence="2" id="KW-0472">Membrane</keyword>
<feature type="domain" description="DUF8119" evidence="3">
    <location>
        <begin position="21"/>
        <end position="78"/>
    </location>
</feature>
<name>A0A3N6MGC1_NATCH</name>
<dbReference type="EMBL" id="REFZ01000007">
    <property type="protein sequence ID" value="RQH00035.1"/>
    <property type="molecule type" value="Genomic_DNA"/>
</dbReference>
<evidence type="ECO:0000256" key="1">
    <source>
        <dbReference type="SAM" id="MobiDB-lite"/>
    </source>
</evidence>
<dbReference type="AlphaFoldDB" id="A0A3N6MGC1"/>
<dbReference type="InterPro" id="IPR058432">
    <property type="entry name" value="DUF8119"/>
</dbReference>
<keyword evidence="5" id="KW-1185">Reference proteome</keyword>
<feature type="region of interest" description="Disordered" evidence="1">
    <location>
        <begin position="1"/>
        <end position="21"/>
    </location>
</feature>
<evidence type="ECO:0000259" key="3">
    <source>
        <dbReference type="Pfam" id="PF26436"/>
    </source>
</evidence>
<feature type="transmembrane region" description="Helical" evidence="2">
    <location>
        <begin position="31"/>
        <end position="51"/>
    </location>
</feature>
<comment type="caution">
    <text evidence="4">The sequence shown here is derived from an EMBL/GenBank/DDBJ whole genome shotgun (WGS) entry which is preliminary data.</text>
</comment>
<organism evidence="4 5">
    <name type="scientific">Natrarchaeobius chitinivorans</name>
    <dbReference type="NCBI Taxonomy" id="1679083"/>
    <lineage>
        <taxon>Archaea</taxon>
        <taxon>Methanobacteriati</taxon>
        <taxon>Methanobacteriota</taxon>
        <taxon>Stenosarchaea group</taxon>
        <taxon>Halobacteria</taxon>
        <taxon>Halobacteriales</taxon>
        <taxon>Natrialbaceae</taxon>
        <taxon>Natrarchaeobius</taxon>
    </lineage>
</organism>
<feature type="compositionally biased region" description="Basic and acidic residues" evidence="1">
    <location>
        <begin position="9"/>
        <end position="21"/>
    </location>
</feature>
<keyword evidence="2" id="KW-1133">Transmembrane helix</keyword>
<sequence length="81" mass="8995">MSNPPSDAATRDRSDDESDGRRSIANTGVRLVLDLAVVTLWVLFLALLFLQTAWPRWAFYAALLLGVAAYVTVTAPWTDER</sequence>